<dbReference type="AlphaFoldDB" id="A0AAV2DAT6"/>
<accession>A0AAV2DAT6</accession>
<dbReference type="Proteomes" id="UP001497516">
    <property type="component" value="Chromosome 2"/>
</dbReference>
<evidence type="ECO:0000313" key="2">
    <source>
        <dbReference type="EMBL" id="CAL1370630.1"/>
    </source>
</evidence>
<keyword evidence="1" id="KW-1133">Transmembrane helix</keyword>
<evidence type="ECO:0000313" key="3">
    <source>
        <dbReference type="Proteomes" id="UP001497516"/>
    </source>
</evidence>
<gene>
    <name evidence="2" type="ORF">LTRI10_LOCUS12742</name>
</gene>
<proteinExistence type="predicted"/>
<keyword evidence="3" id="KW-1185">Reference proteome</keyword>
<dbReference type="EMBL" id="OZ034815">
    <property type="protein sequence ID" value="CAL1370630.1"/>
    <property type="molecule type" value="Genomic_DNA"/>
</dbReference>
<sequence length="294" mass="33470">MGRFAPSSLLEKTSRVLLCVFSYLFAVFSRVETRKFTASPGWPVNLGEEIATEGIRERKKGEGFLDEVEISGGDLFSRDWELSPQKGNLWKYTQIRRWDEISRKKLGINMKSESVAETVHILAPKWVYITCGHRLDPITEFLQKTAQKAEEPEELGLQYHRGNKNMIEQIILRLYIIWLVPYVGALVFIALFRIFSQHFQACVRNEIMAGEPMDADQIVEFELDDVEDSMKRAKLSLVGRLFIDNPPSLKTIQKIVQGEWGCAGNVTVIEAGFSSSYLMTKGTETGFCNVHHGK</sequence>
<protein>
    <submittedName>
        <fullName evidence="2">Uncharacterized protein</fullName>
    </submittedName>
</protein>
<keyword evidence="1" id="KW-0472">Membrane</keyword>
<reference evidence="2 3" key="1">
    <citation type="submission" date="2024-04" db="EMBL/GenBank/DDBJ databases">
        <authorList>
            <person name="Fracassetti M."/>
        </authorList>
    </citation>
    <scope>NUCLEOTIDE SEQUENCE [LARGE SCALE GENOMIC DNA]</scope>
</reference>
<organism evidence="2 3">
    <name type="scientific">Linum trigynum</name>
    <dbReference type="NCBI Taxonomy" id="586398"/>
    <lineage>
        <taxon>Eukaryota</taxon>
        <taxon>Viridiplantae</taxon>
        <taxon>Streptophyta</taxon>
        <taxon>Embryophyta</taxon>
        <taxon>Tracheophyta</taxon>
        <taxon>Spermatophyta</taxon>
        <taxon>Magnoliopsida</taxon>
        <taxon>eudicotyledons</taxon>
        <taxon>Gunneridae</taxon>
        <taxon>Pentapetalae</taxon>
        <taxon>rosids</taxon>
        <taxon>fabids</taxon>
        <taxon>Malpighiales</taxon>
        <taxon>Linaceae</taxon>
        <taxon>Linum</taxon>
    </lineage>
</organism>
<evidence type="ECO:0000256" key="1">
    <source>
        <dbReference type="SAM" id="Phobius"/>
    </source>
</evidence>
<name>A0AAV2DAT6_9ROSI</name>
<feature type="transmembrane region" description="Helical" evidence="1">
    <location>
        <begin position="170"/>
        <end position="195"/>
    </location>
</feature>
<keyword evidence="1" id="KW-0812">Transmembrane</keyword>